<name>A0ABW8YI91_9FLAO</name>
<evidence type="ECO:0000313" key="5">
    <source>
        <dbReference type="EMBL" id="MFL9838935.1"/>
    </source>
</evidence>
<dbReference type="Pfam" id="PF13585">
    <property type="entry name" value="CHU_C"/>
    <property type="match status" value="1"/>
</dbReference>
<dbReference type="InterPro" id="IPR013783">
    <property type="entry name" value="Ig-like_fold"/>
</dbReference>
<dbReference type="PROSITE" id="PS50853">
    <property type="entry name" value="FN3"/>
    <property type="match status" value="4"/>
</dbReference>
<feature type="domain" description="Fibronectin type-III" evidence="4">
    <location>
        <begin position="827"/>
        <end position="917"/>
    </location>
</feature>
<feature type="domain" description="Fibronectin type-III" evidence="4">
    <location>
        <begin position="624"/>
        <end position="714"/>
    </location>
</feature>
<dbReference type="PROSITE" id="PS50835">
    <property type="entry name" value="IG_LIKE"/>
    <property type="match status" value="1"/>
</dbReference>
<dbReference type="Gene3D" id="2.60.120.200">
    <property type="match status" value="1"/>
</dbReference>
<reference evidence="5 6" key="1">
    <citation type="submission" date="2024-06" db="EMBL/GenBank/DDBJ databases">
        <authorList>
            <person name="Kaempfer P."/>
            <person name="Viver T."/>
        </authorList>
    </citation>
    <scope>NUCLEOTIDE SEQUENCE [LARGE SCALE GENOMIC DNA]</scope>
    <source>
        <strain evidence="5 6">ST-75</strain>
    </source>
</reference>
<dbReference type="SMART" id="SM00060">
    <property type="entry name" value="FN3"/>
    <property type="match status" value="5"/>
</dbReference>
<organism evidence="5 6">
    <name type="scientific">Flavobacterium rhizophilum</name>
    <dbReference type="NCBI Taxonomy" id="3163296"/>
    <lineage>
        <taxon>Bacteria</taxon>
        <taxon>Pseudomonadati</taxon>
        <taxon>Bacteroidota</taxon>
        <taxon>Flavobacteriia</taxon>
        <taxon>Flavobacteriales</taxon>
        <taxon>Flavobacteriaceae</taxon>
        <taxon>Flavobacterium</taxon>
    </lineage>
</organism>
<dbReference type="Pfam" id="PF23759">
    <property type="entry name" value="GBD_T9SS_assoc"/>
    <property type="match status" value="2"/>
</dbReference>
<dbReference type="InterPro" id="IPR036116">
    <property type="entry name" value="FN3_sf"/>
</dbReference>
<feature type="domain" description="Ig-like" evidence="3">
    <location>
        <begin position="1484"/>
        <end position="1558"/>
    </location>
</feature>
<dbReference type="InterPro" id="IPR050991">
    <property type="entry name" value="ECM_Regulatory_Proteins"/>
</dbReference>
<protein>
    <submittedName>
        <fullName evidence="5">Choice-of-anchor L domain-containing protein</fullName>
    </submittedName>
</protein>
<dbReference type="PANTHER" id="PTHR46708">
    <property type="entry name" value="TENASCIN"/>
    <property type="match status" value="1"/>
</dbReference>
<dbReference type="InterPro" id="IPR049804">
    <property type="entry name" value="Choice_anch_L"/>
</dbReference>
<dbReference type="NCBIfam" id="NF038128">
    <property type="entry name" value="choice_anch_J"/>
    <property type="match status" value="1"/>
</dbReference>
<dbReference type="EMBL" id="JBELQB010000013">
    <property type="protein sequence ID" value="MFL9838935.1"/>
    <property type="molecule type" value="Genomic_DNA"/>
</dbReference>
<feature type="domain" description="Fibronectin type-III" evidence="4">
    <location>
        <begin position="420"/>
        <end position="510"/>
    </location>
</feature>
<dbReference type="PANTHER" id="PTHR46708:SF2">
    <property type="entry name" value="FIBRONECTIN TYPE-III DOMAIN-CONTAINING PROTEIN"/>
    <property type="match status" value="1"/>
</dbReference>
<comment type="caution">
    <text evidence="5">The sequence shown here is derived from an EMBL/GenBank/DDBJ whole genome shotgun (WGS) entry which is preliminary data.</text>
</comment>
<keyword evidence="6" id="KW-1185">Reference proteome</keyword>
<evidence type="ECO:0000256" key="2">
    <source>
        <dbReference type="SAM" id="SignalP"/>
    </source>
</evidence>
<dbReference type="InterPro" id="IPR003961">
    <property type="entry name" value="FN3_dom"/>
</dbReference>
<evidence type="ECO:0000313" key="6">
    <source>
        <dbReference type="Proteomes" id="UP001629059"/>
    </source>
</evidence>
<feature type="chain" id="PRO_5045853096" evidence="2">
    <location>
        <begin position="22"/>
        <end position="1802"/>
    </location>
</feature>
<evidence type="ECO:0000259" key="4">
    <source>
        <dbReference type="PROSITE" id="PS50853"/>
    </source>
</evidence>
<feature type="signal peptide" evidence="2">
    <location>
        <begin position="1"/>
        <end position="21"/>
    </location>
</feature>
<dbReference type="InterPro" id="IPR056600">
    <property type="entry name" value="GBD_T9SS_assoc"/>
</dbReference>
<dbReference type="CDD" id="cd00063">
    <property type="entry name" value="FN3"/>
    <property type="match status" value="4"/>
</dbReference>
<dbReference type="SUPFAM" id="SSF49265">
    <property type="entry name" value="Fibronectin type III"/>
    <property type="match status" value="4"/>
</dbReference>
<feature type="domain" description="Fibronectin type-III" evidence="4">
    <location>
        <begin position="191"/>
        <end position="280"/>
    </location>
</feature>
<dbReference type="Proteomes" id="UP001629059">
    <property type="component" value="Unassembled WGS sequence"/>
</dbReference>
<evidence type="ECO:0000259" key="3">
    <source>
        <dbReference type="PROSITE" id="PS50835"/>
    </source>
</evidence>
<sequence length="1802" mass="195030">MKKITLLLFMLLAATSGYSQLAQEGFEGTWPPTGWGIYNNGSGLVQSWKHTDPLNTFYPPYEGTYAAFVDRETAMPGNDTPQDWLVTPSVSLPANAQLRFFSRLTLNGDNGGLYRIMVSTSTDASDLDAYTEVVEWEELDLNPVQTEYNEVVVSLSSFAAGTNVYIAFVMEGNNADRWLVDNVTVVEECLVPENLMAEDMGLNSAHLTWDAGASTAWEVEVLPVDDAATGTGVSVTGTAEYDPTTLIEDTDYKFYVKSVCEEGVNESEWAGPYFFSTVGLGDTCAAPLEITSLPFSTTDNTSNYGDDYDGIPGLSCVPNEWSAYLSGDDVVYSYTAPADGTISVDLTDVLQYSGIFIYSSCDDIGVNCLDGAYYDWNEIPASIPNFAVTAGTTYYFVISTYASPQATPYTLLIQEVHCEKPVGLPTTNIGLTSVDLSWDEMGTATSWEYVVQAPGSGVPPGAGTTADSNTNFPVSGLTAATPYEYYVRADCGDGTFSAWAGPYLFNTMVCEVEDQCTLTFIMTSQWGGFDDNTMNVSQNGVTLAVLGPDFTWEDGTGPVEVEVQVCNGMPVDLFWNVGGWSSDIGIAIRNSFDQIIYEKAIGEGTSGTLLYSETVNCDTPMCVPPTSLAVSNETMTTADLSWLGTETGEWDYYIVEAGGDAPTDATEGTSTTENPVTADGLEAATNYEYYVRYVCSDTENSGWAGPFAFNTEVCNPEDKCTFVFEMTSVNGWGWESNTMTVSQGGVPVATIGDTFTWGYSGTVEIPLCPDVEIEVFWNVGGWDDYEKGLVIYSPFAEDVYTMTPGTETQGTVVIEGPVSCDPPPCPKPQNLTATDLQLNSALLGWDEMGTATTWEIWVLPYGSPEPTEAGEVITDNPYLAENLQSGTPYVFYVRANCGDEDGYSTWSGPFAFTTAIENNDCANATEAPVNPGVDCIESVTGTVTGANSSGTMASCNWQAPAYDVWYSFTATEATHSVSINNMEGGYYYMNIYEGADCDALTDIYCGYDTATTVSGLTPGETYYIQVFADYLNNPTAPTSFELCVLTPASIIADNTTYSVEEIVTEVLITSECAQVSNISWSTGTSNDWGGENGIAMFDKGMSGFPMQKGVILATGNAMSSPGPNTNTLSEGFWPGDDDLYNYIVNSGIDPDLWSYNDATVLEFDFVPLTNHISFPFVFASEEYGTYQCSFSDAFAFFLTDVTNGTPTENLAVIPGTDIPVSVVTIRNSMYNSGCGDANVNYFDSYYELGDMSAPINYNGNTVLMAAQADVVMGNTYHIKLVIADRNDNSMDSAVFIGPFDIGQINLGDDLLVDNGNALCEGGEYVLDSGLDPEDYEIIWTHTDANGVETELEETGTSVVITEPGTYTISATYLSSTCIGNDSVVIEYFPSVNEAIDLFACDSSGFDTFDLTQNEAVILAGFNAADYEVTYYLTEEDALAEENAVDASFTNTVQFGQPLFARVEGLVTGCVSVKPFNVVVEDNPPQFTVTDDFSICEGTSGTITVTPVDFDLADVTISWTRNDEGLADTTASITVTEGGVYEVTVNNNGCLSTAAIQVTLVEMPVADMIEDLTSCGAYVLPALSENNNYYTGAGATGDMLAVGDEITTDQTVYIFAQVPGTECSDESSFMVTVVPAPQFEVTGDCINNEFVLQVNFLDGTYSSANVMFEWFDPTGATLTTETNAVATMQGAYQVTITPTEYDEACPFVMEYEVENPNCMIQKGISPNGDTMNDNFDLTGFNVSKLSIFNRYGEEVYSKSNYIDEWYGQSDNGKELPTGTYYYAIERVNGDNKTGWIYINREEN</sequence>
<dbReference type="InterPro" id="IPR007110">
    <property type="entry name" value="Ig-like_dom"/>
</dbReference>
<dbReference type="RefSeq" id="WP_408075882.1">
    <property type="nucleotide sequence ID" value="NZ_JBELQB010000013.1"/>
</dbReference>
<dbReference type="InterPro" id="IPR026341">
    <property type="entry name" value="T9SS_type_B"/>
</dbReference>
<evidence type="ECO:0000256" key="1">
    <source>
        <dbReference type="ARBA" id="ARBA00022737"/>
    </source>
</evidence>
<proteinExistence type="predicted"/>
<dbReference type="Gene3D" id="2.60.40.10">
    <property type="entry name" value="Immunoglobulins"/>
    <property type="match status" value="4"/>
</dbReference>
<keyword evidence="1" id="KW-0677">Repeat</keyword>
<gene>
    <name evidence="5" type="ORF">ABS768_15615</name>
</gene>
<dbReference type="NCBIfam" id="NF038133">
    <property type="entry name" value="choice_anch_L"/>
    <property type="match status" value="1"/>
</dbReference>
<accession>A0ABW8YI91</accession>
<dbReference type="NCBIfam" id="TIGR04131">
    <property type="entry name" value="Bac_Flav_CTERM"/>
    <property type="match status" value="1"/>
</dbReference>
<keyword evidence="2" id="KW-0732">Signal</keyword>